<dbReference type="EMBL" id="FNIB01000015">
    <property type="protein sequence ID" value="SDO33006.1"/>
    <property type="molecule type" value="Genomic_DNA"/>
</dbReference>
<proteinExistence type="predicted"/>
<protein>
    <submittedName>
        <fullName evidence="1">Uncharacterized protein</fullName>
    </submittedName>
</protein>
<evidence type="ECO:0000313" key="2">
    <source>
        <dbReference type="Proteomes" id="UP000199639"/>
    </source>
</evidence>
<evidence type="ECO:0000313" key="1">
    <source>
        <dbReference type="EMBL" id="SDO33006.1"/>
    </source>
</evidence>
<sequence>MPTVPTTIRQWNSTLTLNNPPLNVTALETTRALSQTLNSIAGDSAVDAPVW</sequence>
<name>A0A5E9G2J4_9MICO</name>
<gene>
    <name evidence="1" type="ORF">SAMN05216368_11540</name>
</gene>
<dbReference type="AlphaFoldDB" id="A0A5E9G2J4"/>
<dbReference type="Proteomes" id="UP000199639">
    <property type="component" value="Unassembled WGS sequence"/>
</dbReference>
<organism evidence="1 2">
    <name type="scientific">Cryobacterium flavum</name>
    <dbReference type="NCBI Taxonomy" id="1424659"/>
    <lineage>
        <taxon>Bacteria</taxon>
        <taxon>Bacillati</taxon>
        <taxon>Actinomycetota</taxon>
        <taxon>Actinomycetes</taxon>
        <taxon>Micrococcales</taxon>
        <taxon>Microbacteriaceae</taxon>
        <taxon>Cryobacterium</taxon>
    </lineage>
</organism>
<accession>A0A5E9G2J4</accession>
<reference evidence="1 2" key="1">
    <citation type="submission" date="2016-10" db="EMBL/GenBank/DDBJ databases">
        <authorList>
            <person name="Varghese N."/>
            <person name="Submissions S."/>
        </authorList>
    </citation>
    <scope>NUCLEOTIDE SEQUENCE [LARGE SCALE GENOMIC DNA]</scope>
    <source>
        <strain evidence="1 2">CGMCC 1.11215</strain>
    </source>
</reference>
<dbReference type="RefSeq" id="WP_159433891.1">
    <property type="nucleotide sequence ID" value="NZ_FNIB01000015.1"/>
</dbReference>